<name>A0A382NVJ1_9ZZZZ</name>
<dbReference type="EMBL" id="UINC01103076">
    <property type="protein sequence ID" value="SVC65184.1"/>
    <property type="molecule type" value="Genomic_DNA"/>
</dbReference>
<sequence>MFVETEENAAITRSLGYEIFGVGPKYRKRANRMQKNDRVIFYTSLTRKWTASATITKKCFEDTTVVWKPESKPNEFKFRVELKPDYILDESEYLDGLKIGPGLEYVRKWPTENWPLAFWDRLHLLPQRDFKLLESEMMRIKTGSPAETVSNRKSE</sequence>
<evidence type="ECO:0000259" key="1">
    <source>
        <dbReference type="Pfam" id="PF01878"/>
    </source>
</evidence>
<dbReference type="Gene3D" id="3.10.590.10">
    <property type="entry name" value="ph1033 like domains"/>
    <property type="match status" value="1"/>
</dbReference>
<dbReference type="InterPro" id="IPR002740">
    <property type="entry name" value="EVE_domain"/>
</dbReference>
<evidence type="ECO:0000313" key="2">
    <source>
        <dbReference type="EMBL" id="SVC65184.1"/>
    </source>
</evidence>
<dbReference type="AlphaFoldDB" id="A0A382NVJ1"/>
<accession>A0A382NVJ1</accession>
<dbReference type="Pfam" id="PF01878">
    <property type="entry name" value="EVE"/>
    <property type="match status" value="1"/>
</dbReference>
<protein>
    <recommendedName>
        <fullName evidence="1">EVE domain-containing protein</fullName>
    </recommendedName>
</protein>
<feature type="domain" description="EVE" evidence="1">
    <location>
        <begin position="19"/>
        <end position="98"/>
    </location>
</feature>
<dbReference type="InterPro" id="IPR015947">
    <property type="entry name" value="PUA-like_sf"/>
</dbReference>
<proteinExistence type="predicted"/>
<reference evidence="2" key="1">
    <citation type="submission" date="2018-05" db="EMBL/GenBank/DDBJ databases">
        <authorList>
            <person name="Lanie J.A."/>
            <person name="Ng W.-L."/>
            <person name="Kazmierczak K.M."/>
            <person name="Andrzejewski T.M."/>
            <person name="Davidsen T.M."/>
            <person name="Wayne K.J."/>
            <person name="Tettelin H."/>
            <person name="Glass J.I."/>
            <person name="Rusch D."/>
            <person name="Podicherti R."/>
            <person name="Tsui H.-C.T."/>
            <person name="Winkler M.E."/>
        </authorList>
    </citation>
    <scope>NUCLEOTIDE SEQUENCE</scope>
</reference>
<dbReference type="SUPFAM" id="SSF88697">
    <property type="entry name" value="PUA domain-like"/>
    <property type="match status" value="1"/>
</dbReference>
<organism evidence="2">
    <name type="scientific">marine metagenome</name>
    <dbReference type="NCBI Taxonomy" id="408172"/>
    <lineage>
        <taxon>unclassified sequences</taxon>
        <taxon>metagenomes</taxon>
        <taxon>ecological metagenomes</taxon>
    </lineage>
</organism>
<gene>
    <name evidence="2" type="ORF">METZ01_LOCUS318038</name>
</gene>